<keyword evidence="6 10" id="KW-0342">GTP-binding</keyword>
<dbReference type="Gene3D" id="3.40.50.300">
    <property type="entry name" value="P-loop containing nucleotide triphosphate hydrolases"/>
    <property type="match status" value="1"/>
</dbReference>
<dbReference type="GO" id="GO:0046872">
    <property type="term" value="F:metal ion binding"/>
    <property type="evidence" value="ECO:0007669"/>
    <property type="project" value="UniProtKB-KW"/>
</dbReference>
<comment type="function">
    <text evidence="8">May play a role in lysosome motility. May play a role in chromosome segregation.</text>
</comment>
<dbReference type="SMART" id="SM00177">
    <property type="entry name" value="ARF"/>
    <property type="match status" value="1"/>
</dbReference>
<dbReference type="InterPro" id="IPR003961">
    <property type="entry name" value="FN3_dom"/>
</dbReference>
<dbReference type="SMART" id="SM00173">
    <property type="entry name" value="RAS"/>
    <property type="match status" value="1"/>
</dbReference>
<gene>
    <name evidence="14" type="ORF">C2E21_0544</name>
</gene>
<dbReference type="SMART" id="SM00178">
    <property type="entry name" value="SAR"/>
    <property type="match status" value="1"/>
</dbReference>
<feature type="compositionally biased region" description="Pro residues" evidence="12">
    <location>
        <begin position="436"/>
        <end position="463"/>
    </location>
</feature>
<dbReference type="PRINTS" id="PR00328">
    <property type="entry name" value="SAR1GTPBP"/>
</dbReference>
<dbReference type="PROSITE" id="PS50853">
    <property type="entry name" value="FN3"/>
    <property type="match status" value="1"/>
</dbReference>
<dbReference type="GO" id="GO:0007059">
    <property type="term" value="P:chromosome segregation"/>
    <property type="evidence" value="ECO:0007669"/>
    <property type="project" value="UniProtKB-KW"/>
</dbReference>
<evidence type="ECO:0000256" key="5">
    <source>
        <dbReference type="ARBA" id="ARBA00022829"/>
    </source>
</evidence>
<dbReference type="InterPro" id="IPR006689">
    <property type="entry name" value="Small_GTPase_ARF/SAR"/>
</dbReference>
<dbReference type="GO" id="GO:0005525">
    <property type="term" value="F:GTP binding"/>
    <property type="evidence" value="ECO:0007669"/>
    <property type="project" value="UniProtKB-KW"/>
</dbReference>
<dbReference type="CDD" id="cd04159">
    <property type="entry name" value="Arl10_like"/>
    <property type="match status" value="1"/>
</dbReference>
<dbReference type="InterPro" id="IPR044154">
    <property type="entry name" value="Arl8a/8b"/>
</dbReference>
<feature type="binding site" evidence="11">
    <location>
        <position position="55"/>
    </location>
    <ligand>
        <name>Mg(2+)</name>
        <dbReference type="ChEBI" id="CHEBI:18420"/>
    </ligand>
</feature>
<dbReference type="PANTHER" id="PTHR45732:SF7">
    <property type="entry name" value="ADP-RIBOSYLATION FACTOR-LIKE PROTEIN 8"/>
    <property type="match status" value="1"/>
</dbReference>
<evidence type="ECO:0000256" key="9">
    <source>
        <dbReference type="ARBA" id="ARBA00064590"/>
    </source>
</evidence>
<keyword evidence="4 10" id="KW-0547">Nucleotide-binding</keyword>
<dbReference type="PANTHER" id="PTHR45732">
    <property type="entry name" value="ADP-RIBOSYLATION FACTOR-LIKE PROTEIN 8"/>
    <property type="match status" value="1"/>
</dbReference>
<feature type="binding site" evidence="10">
    <location>
        <begin position="30"/>
        <end position="37"/>
    </location>
    <ligand>
        <name>GTP</name>
        <dbReference type="ChEBI" id="CHEBI:37565"/>
    </ligand>
</feature>
<dbReference type="GO" id="GO:0051607">
    <property type="term" value="P:defense response to virus"/>
    <property type="evidence" value="ECO:0007669"/>
    <property type="project" value="UniProtKB-ARBA"/>
</dbReference>
<dbReference type="SUPFAM" id="SSF52540">
    <property type="entry name" value="P-loop containing nucleoside triphosphate hydrolases"/>
    <property type="match status" value="1"/>
</dbReference>
<dbReference type="GO" id="GO:0031902">
    <property type="term" value="C:late endosome membrane"/>
    <property type="evidence" value="ECO:0007669"/>
    <property type="project" value="UniProtKB-SubCell"/>
</dbReference>
<sequence length="1009" mass="103776">MSGWSGWFEGILNWLRSLFFHKEMELSLIGLQNAGKTSLVNVLTTGQFHEDMIPTVGFNMRKVSKGGVTIKLWDLGGQARFRSMWERYCRGVQAIVFVVDSADLDSLDAAKEELQGLLVKPSLAGIPLLVLGNKNDLPEALSANELISRLGLKDVSGREVCVYSISCKSSSNIDVTLKWLQAHANICTDRAFEQARAKFTAALTALAGPGSIVRPRYIEDERRFGARSVHTVIVYTAPGGWGQATWLRLQLEGNASSAFDIATFGAVYVRAVSAPYMALLSSVTYAPATLPAYSMASAMFSLAWPKDRAPASIGSAEVAAFTAAVKARLPGAVMHVTRHTSESTCTSRCSRGKQGRRRAVLAAAVAPSHYSASCPGRVVFNVVVASPNRAQLAQLVRLVETQPGAIWPQGKFGKLEAEGLSGIRLVPTKGYTEPPRCQPAPPPPSPMPPQRSPAPPPPKPQQPKPLVTQAQALSSSSGVVTGAPRPGLTCKQARQGCGSVVTSPPVGAPTFTFSSLAAGTTFQASVTCITPTGVRVQSSNTLPLTTPSASSFAILTANPASPTTATVLLGPLSAGRPRLYSVRACLEGAPTNCRSVQCGSASCGPIAGLAPGKRYSVTANATLTGGTVLRASNTLPLAMPPAAAPVLLSASPAGLTKGTAVAVQPSTGACPAYFWVFAPLAGGAQVNATTTTLTITTATGALVPGGIYETKVACMRSGRSAAARSLRQVTLGPFSNTLRFVMPAPGAPFVDAEATGAFAATVVVQPPPGFTSRFELTVCLLGAPASSCGKVPCTTPQACNLTGLDPGTLFSVTVVAFNAASAPSAVSNTASFLTCPADRSIRCGSTCIAADTCCKSEPAVGARCAAPLTCPSDGSACDCPAGQTKCGSLCINPATECCATFTGVGLQCSSPLTCPRDGGSCACPDGKVACGNQCIDPANQCCKTNTNIGLQCISPFSCPSDGGSCGCPSGQIDCDNICIDAGTCCASDPSVGAQCTAPRICLCDGGTCG</sequence>
<keyword evidence="11" id="KW-0460">Magnesium</keyword>
<dbReference type="InterPro" id="IPR027417">
    <property type="entry name" value="P-loop_NTPase"/>
</dbReference>
<dbReference type="GO" id="GO:0005765">
    <property type="term" value="C:lysosomal membrane"/>
    <property type="evidence" value="ECO:0007669"/>
    <property type="project" value="UniProtKB-SubCell"/>
</dbReference>
<evidence type="ECO:0000256" key="3">
    <source>
        <dbReference type="ARBA" id="ARBA00010290"/>
    </source>
</evidence>
<feature type="region of interest" description="Disordered" evidence="12">
    <location>
        <begin position="426"/>
        <end position="487"/>
    </location>
</feature>
<evidence type="ECO:0000256" key="7">
    <source>
        <dbReference type="ARBA" id="ARBA00023228"/>
    </source>
</evidence>
<comment type="caution">
    <text evidence="14">The sequence shown here is derived from an EMBL/GenBank/DDBJ whole genome shotgun (WGS) entry which is preliminary data.</text>
</comment>
<dbReference type="NCBIfam" id="TIGR00231">
    <property type="entry name" value="small_GTP"/>
    <property type="match status" value="1"/>
</dbReference>
<dbReference type="GO" id="GO:0003924">
    <property type="term" value="F:GTPase activity"/>
    <property type="evidence" value="ECO:0007669"/>
    <property type="project" value="InterPro"/>
</dbReference>
<dbReference type="InterPro" id="IPR036116">
    <property type="entry name" value="FN3_sf"/>
</dbReference>
<name>A0A2P6U3T1_CHLSO</name>
<dbReference type="AlphaFoldDB" id="A0A2P6U3T1"/>
<feature type="binding site" evidence="11">
    <location>
        <position position="37"/>
    </location>
    <ligand>
        <name>Mg(2+)</name>
        <dbReference type="ChEBI" id="CHEBI:18420"/>
    </ligand>
</feature>
<evidence type="ECO:0000256" key="11">
    <source>
        <dbReference type="PIRSR" id="PIRSR606689-2"/>
    </source>
</evidence>
<dbReference type="CDD" id="cd00063">
    <property type="entry name" value="FN3"/>
    <property type="match status" value="1"/>
</dbReference>
<evidence type="ECO:0000256" key="8">
    <source>
        <dbReference type="ARBA" id="ARBA00058702"/>
    </source>
</evidence>
<accession>A0A2P6U3T1</accession>
<dbReference type="Pfam" id="PF00025">
    <property type="entry name" value="Arf"/>
    <property type="match status" value="1"/>
</dbReference>
<dbReference type="FunFam" id="3.40.50.300:FF:000441">
    <property type="entry name" value="ADP-ribosylation factor-like protein 8a"/>
    <property type="match status" value="1"/>
</dbReference>
<comment type="similarity">
    <text evidence="3">Belongs to the small GTPase superfamily. Arf family.</text>
</comment>
<dbReference type="GO" id="GO:0015031">
    <property type="term" value="P:protein transport"/>
    <property type="evidence" value="ECO:0007669"/>
    <property type="project" value="InterPro"/>
</dbReference>
<organism evidence="14 15">
    <name type="scientific">Chlorella sorokiniana</name>
    <name type="common">Freshwater green alga</name>
    <dbReference type="NCBI Taxonomy" id="3076"/>
    <lineage>
        <taxon>Eukaryota</taxon>
        <taxon>Viridiplantae</taxon>
        <taxon>Chlorophyta</taxon>
        <taxon>core chlorophytes</taxon>
        <taxon>Trebouxiophyceae</taxon>
        <taxon>Chlorellales</taxon>
        <taxon>Chlorellaceae</taxon>
        <taxon>Chlorella clade</taxon>
        <taxon>Chlorella</taxon>
    </lineage>
</organism>
<evidence type="ECO:0000259" key="13">
    <source>
        <dbReference type="PROSITE" id="PS50853"/>
    </source>
</evidence>
<protein>
    <submittedName>
        <fullName evidence="14">ADP-ribosylation factor 8A</fullName>
    </submittedName>
</protein>
<evidence type="ECO:0000256" key="12">
    <source>
        <dbReference type="SAM" id="MobiDB-lite"/>
    </source>
</evidence>
<evidence type="ECO:0000256" key="10">
    <source>
        <dbReference type="PIRSR" id="PIRSR606689-1"/>
    </source>
</evidence>
<comment type="subunit">
    <text evidence="9">Interacts with tubulin.</text>
</comment>
<reference evidence="14 15" key="1">
    <citation type="journal article" date="2018" name="Plant J.">
        <title>Genome sequences of Chlorella sorokiniana UTEX 1602 and Micractinium conductrix SAG 241.80: implications to maltose excretion by a green alga.</title>
        <authorList>
            <person name="Arriola M.B."/>
            <person name="Velmurugan N."/>
            <person name="Zhang Y."/>
            <person name="Plunkett M.H."/>
            <person name="Hondzo H."/>
            <person name="Barney B.M."/>
        </authorList>
    </citation>
    <scope>NUCLEOTIDE SEQUENCE [LARGE SCALE GENOMIC DNA]</scope>
    <source>
        <strain evidence="15">UTEX 1602</strain>
    </source>
</reference>
<evidence type="ECO:0000313" key="14">
    <source>
        <dbReference type="EMBL" id="PRW60970.1"/>
    </source>
</evidence>
<keyword evidence="5" id="KW-0159">Chromosome partition</keyword>
<evidence type="ECO:0000256" key="2">
    <source>
        <dbReference type="ARBA" id="ARBA00004656"/>
    </source>
</evidence>
<dbReference type="SMART" id="SM00175">
    <property type="entry name" value="RAB"/>
    <property type="match status" value="1"/>
</dbReference>
<proteinExistence type="inferred from homology"/>
<dbReference type="PROSITE" id="PS51417">
    <property type="entry name" value="ARF"/>
    <property type="match status" value="1"/>
</dbReference>
<feature type="binding site" evidence="10">
    <location>
        <position position="77"/>
    </location>
    <ligand>
        <name>GTP</name>
        <dbReference type="ChEBI" id="CHEBI:37565"/>
    </ligand>
</feature>
<dbReference type="Proteomes" id="UP000239899">
    <property type="component" value="Unassembled WGS sequence"/>
</dbReference>
<dbReference type="OrthoDB" id="2011769at2759"/>
<evidence type="ECO:0000256" key="1">
    <source>
        <dbReference type="ARBA" id="ARBA00004414"/>
    </source>
</evidence>
<keyword evidence="11" id="KW-0479">Metal-binding</keyword>
<feature type="binding site" evidence="10">
    <location>
        <begin position="133"/>
        <end position="136"/>
    </location>
    <ligand>
        <name>GTP</name>
        <dbReference type="ChEBI" id="CHEBI:37565"/>
    </ligand>
</feature>
<dbReference type="PROSITE" id="PS51419">
    <property type="entry name" value="RAB"/>
    <property type="match status" value="1"/>
</dbReference>
<feature type="domain" description="Fibronectin type-III" evidence="13">
    <location>
        <begin position="744"/>
        <end position="837"/>
    </location>
</feature>
<keyword evidence="7" id="KW-0458">Lysosome</keyword>
<dbReference type="SUPFAM" id="SSF49265">
    <property type="entry name" value="Fibronectin type III"/>
    <property type="match status" value="1"/>
</dbReference>
<dbReference type="InterPro" id="IPR005225">
    <property type="entry name" value="Small_GTP-bd"/>
</dbReference>
<comment type="subcellular location">
    <subcellularLocation>
        <location evidence="1">Late endosome membrane</location>
    </subcellularLocation>
    <subcellularLocation>
        <location evidence="2">Lysosome membrane</location>
    </subcellularLocation>
</comment>
<dbReference type="EMBL" id="LHPG02000001">
    <property type="protein sequence ID" value="PRW60970.1"/>
    <property type="molecule type" value="Genomic_DNA"/>
</dbReference>
<dbReference type="STRING" id="3076.A0A2P6U3T1"/>
<evidence type="ECO:0000313" key="15">
    <source>
        <dbReference type="Proteomes" id="UP000239899"/>
    </source>
</evidence>
<keyword evidence="15" id="KW-1185">Reference proteome</keyword>
<evidence type="ECO:0000256" key="6">
    <source>
        <dbReference type="ARBA" id="ARBA00023134"/>
    </source>
</evidence>
<evidence type="ECO:0000256" key="4">
    <source>
        <dbReference type="ARBA" id="ARBA00022741"/>
    </source>
</evidence>
<feature type="compositionally biased region" description="Polar residues" evidence="12">
    <location>
        <begin position="468"/>
        <end position="479"/>
    </location>
</feature>